<evidence type="ECO:0000256" key="1">
    <source>
        <dbReference type="ARBA" id="ARBA00004141"/>
    </source>
</evidence>
<dbReference type="PANTHER" id="PTHR24238">
    <property type="entry name" value="G-PROTEIN COUPLED RECEPTOR"/>
    <property type="match status" value="1"/>
</dbReference>
<feature type="compositionally biased region" description="Basic residues" evidence="5">
    <location>
        <begin position="366"/>
        <end position="377"/>
    </location>
</feature>
<feature type="region of interest" description="Disordered" evidence="5">
    <location>
        <begin position="284"/>
        <end position="315"/>
    </location>
</feature>
<evidence type="ECO:0000256" key="2">
    <source>
        <dbReference type="ARBA" id="ARBA00023040"/>
    </source>
</evidence>
<protein>
    <submittedName>
        <fullName evidence="8">Uncharacterized protein LOC113204274</fullName>
    </submittedName>
</protein>
<feature type="transmembrane region" description="Helical" evidence="6">
    <location>
        <begin position="91"/>
        <end position="108"/>
    </location>
</feature>
<gene>
    <name evidence="8" type="primary">LOC113204274</name>
</gene>
<comment type="subcellular location">
    <subcellularLocation>
        <location evidence="1">Membrane</location>
        <topology evidence="1">Multi-pass membrane protein</topology>
    </subcellularLocation>
</comment>
<keyword evidence="7" id="KW-1185">Reference proteome</keyword>
<accession>A0A9C6UD06</accession>
<evidence type="ECO:0000256" key="5">
    <source>
        <dbReference type="SAM" id="MobiDB-lite"/>
    </source>
</evidence>
<keyword evidence="4" id="KW-0807">Transducer</keyword>
<dbReference type="Gene3D" id="1.20.1070.10">
    <property type="entry name" value="Rhodopsin 7-helix transmembrane proteins"/>
    <property type="match status" value="1"/>
</dbReference>
<dbReference type="CDD" id="cd00637">
    <property type="entry name" value="7tm_classA_rhodopsin-like"/>
    <property type="match status" value="1"/>
</dbReference>
<dbReference type="GO" id="GO:0005886">
    <property type="term" value="C:plasma membrane"/>
    <property type="evidence" value="ECO:0007669"/>
    <property type="project" value="TreeGrafter"/>
</dbReference>
<feature type="region of interest" description="Disordered" evidence="5">
    <location>
        <begin position="330"/>
        <end position="415"/>
    </location>
</feature>
<evidence type="ECO:0000256" key="3">
    <source>
        <dbReference type="ARBA" id="ARBA00023170"/>
    </source>
</evidence>
<dbReference type="SUPFAM" id="SSF81321">
    <property type="entry name" value="Family A G protein-coupled receptor-like"/>
    <property type="match status" value="1"/>
</dbReference>
<dbReference type="PANTHER" id="PTHR24238:SF69">
    <property type="entry name" value="G-PROTEIN COUPLED RECEPTOR 165"/>
    <property type="match status" value="1"/>
</dbReference>
<feature type="transmembrane region" description="Helical" evidence="6">
    <location>
        <begin position="128"/>
        <end position="153"/>
    </location>
</feature>
<dbReference type="Proteomes" id="UP000504606">
    <property type="component" value="Unplaced"/>
</dbReference>
<feature type="region of interest" description="Disordered" evidence="5">
    <location>
        <begin position="175"/>
        <end position="258"/>
    </location>
</feature>
<feature type="compositionally biased region" description="Low complexity" evidence="5">
    <location>
        <begin position="222"/>
        <end position="237"/>
    </location>
</feature>
<feature type="transmembrane region" description="Helical" evidence="6">
    <location>
        <begin position="6"/>
        <end position="24"/>
    </location>
</feature>
<evidence type="ECO:0000256" key="4">
    <source>
        <dbReference type="ARBA" id="ARBA00023224"/>
    </source>
</evidence>
<evidence type="ECO:0000313" key="7">
    <source>
        <dbReference type="Proteomes" id="UP000504606"/>
    </source>
</evidence>
<feature type="compositionally biased region" description="Low complexity" evidence="5">
    <location>
        <begin position="293"/>
        <end position="311"/>
    </location>
</feature>
<feature type="compositionally biased region" description="Pro residues" evidence="5">
    <location>
        <begin position="238"/>
        <end position="251"/>
    </location>
</feature>
<keyword evidence="3" id="KW-0675">Receptor</keyword>
<dbReference type="GeneID" id="113204274"/>
<dbReference type="GO" id="GO:0008188">
    <property type="term" value="F:neuropeptide receptor activity"/>
    <property type="evidence" value="ECO:0007669"/>
    <property type="project" value="TreeGrafter"/>
</dbReference>
<reference evidence="8" key="1">
    <citation type="submission" date="2025-08" db="UniProtKB">
        <authorList>
            <consortium name="RefSeq"/>
        </authorList>
    </citation>
    <scope>IDENTIFICATION</scope>
    <source>
        <tissue evidence="8">Whole organism</tissue>
    </source>
</reference>
<proteinExistence type="predicted"/>
<dbReference type="RefSeq" id="XP_052127088.1">
    <property type="nucleotide sequence ID" value="XM_052271128.1"/>
</dbReference>
<evidence type="ECO:0000313" key="8">
    <source>
        <dbReference type="RefSeq" id="XP_052127088.1"/>
    </source>
</evidence>
<evidence type="ECO:0000256" key="6">
    <source>
        <dbReference type="SAM" id="Phobius"/>
    </source>
</evidence>
<sequence>MDYHRCIFALMYVVPAITLGYLYAQTERLLSHKERPVTLVLYDTQRSARSSSAASVHGYRRSLPARSLLYHSSTLDGTGLDLVKEQRTQKYLVGMTMAFFVLFTPLNLLRTNIWKMGETYDNEYYIDIGYAVFVWLGYLPTCSMPLLVASWMLSRSEKERVRGYFRFSNRRFTRSGHHRSARSGSDSGLPPNGASSAADGTALSTPGPSPPHGALAAHGTRTASVVTASTAITTVSPPSSPRPTPRPSPRPPRGESLAPAAAAPLSEVNLLKHDLQRTASHRLARVHAPAPSSPSTLSSTSSSRNTNSSSSYGPVHNPFLTPSVLAAALPPGDAHLSDTTPSSPPITAVPGLPQEAPLSRMPSYRSQHHRGSSRRRKQPDLPGAPQRTLPALPPGLPSGLSQGPPPAAQLDKGKGDAMDLGMERMELAPQNFHQAVHQGLHKPQQPPRYFTFDHVDRSAGHGYYQRP</sequence>
<dbReference type="KEGG" id="foc:113204274"/>
<keyword evidence="2" id="KW-0297">G-protein coupled receptor</keyword>
<keyword evidence="6" id="KW-0812">Transmembrane</keyword>
<keyword evidence="6" id="KW-0472">Membrane</keyword>
<name>A0A9C6UD06_FRAOC</name>
<organism evidence="7 8">
    <name type="scientific">Frankliniella occidentalis</name>
    <name type="common">Western flower thrips</name>
    <name type="synonym">Euthrips occidentalis</name>
    <dbReference type="NCBI Taxonomy" id="133901"/>
    <lineage>
        <taxon>Eukaryota</taxon>
        <taxon>Metazoa</taxon>
        <taxon>Ecdysozoa</taxon>
        <taxon>Arthropoda</taxon>
        <taxon>Hexapoda</taxon>
        <taxon>Insecta</taxon>
        <taxon>Pterygota</taxon>
        <taxon>Neoptera</taxon>
        <taxon>Paraneoptera</taxon>
        <taxon>Thysanoptera</taxon>
        <taxon>Terebrantia</taxon>
        <taxon>Thripoidea</taxon>
        <taxon>Thripidae</taxon>
        <taxon>Frankliniella</taxon>
    </lineage>
</organism>
<keyword evidence="6" id="KW-1133">Transmembrane helix</keyword>
<dbReference type="AlphaFoldDB" id="A0A9C6UD06"/>
<dbReference type="OrthoDB" id="5975336at2759"/>